<dbReference type="PATRIC" id="fig|1476583.3.peg.60"/>
<dbReference type="EMBL" id="JHAC01000002">
    <property type="protein sequence ID" value="EYB69699.1"/>
    <property type="molecule type" value="Genomic_DNA"/>
</dbReference>
<evidence type="ECO:0000313" key="4">
    <source>
        <dbReference type="Proteomes" id="UP000020492"/>
    </source>
</evidence>
<dbReference type="SUPFAM" id="SSF56219">
    <property type="entry name" value="DNase I-like"/>
    <property type="match status" value="1"/>
</dbReference>
<evidence type="ECO:0000256" key="1">
    <source>
        <dbReference type="SAM" id="Phobius"/>
    </source>
</evidence>
<evidence type="ECO:0000313" key="3">
    <source>
        <dbReference type="EMBL" id="EYB69699.1"/>
    </source>
</evidence>
<organism evidence="3 4">
    <name type="scientific">Deinococcus phoenicis</name>
    <dbReference type="NCBI Taxonomy" id="1476583"/>
    <lineage>
        <taxon>Bacteria</taxon>
        <taxon>Thermotogati</taxon>
        <taxon>Deinococcota</taxon>
        <taxon>Deinococci</taxon>
        <taxon>Deinococcales</taxon>
        <taxon>Deinococcaceae</taxon>
        <taxon>Deinococcus</taxon>
    </lineage>
</organism>
<feature type="domain" description="Endonuclease/exonuclease/phosphatase" evidence="2">
    <location>
        <begin position="99"/>
        <end position="317"/>
    </location>
</feature>
<proteinExistence type="predicted"/>
<keyword evidence="1" id="KW-0472">Membrane</keyword>
<dbReference type="Pfam" id="PF03372">
    <property type="entry name" value="Exo_endo_phos"/>
    <property type="match status" value="1"/>
</dbReference>
<dbReference type="InterPro" id="IPR005135">
    <property type="entry name" value="Endo/exonuclease/phosphatase"/>
</dbReference>
<dbReference type="RefSeq" id="WP_034352007.1">
    <property type="nucleotide sequence ID" value="NZ_JHAC01000002.1"/>
</dbReference>
<sequence length="341" mass="37006">MRRLPALSLAFALLALAWGLLARARSETWWWVAGLDSVPPQLLLPVPLGLAWAALRRKRWGWAAWNIAAALVFTVLQVGFVLPRVPPGKGANGISLRVLSLNADFAGADPLRLAALARRERADLLTLQEALDHDRQAGYETRVRAAFPGWTLTRHDELLTLSRRPVLKSRALTFPHSPHAVLVTTVRVAGQTVTVVNTHLPTLGLLPGASDTRLRRSLPQRVARRLAARRDFVGVVQGVLRTAPGPVILAGDLNAPPRGELHRRLRALGLTDAFPAVGVGFGFTHHARFGHSRIDFLWTAGAAAERSTPLPDVLSDHRALLTELRLPTPGKVSAPGKVPAP</sequence>
<name>A0A016QV86_9DEIO</name>
<protein>
    <recommendedName>
        <fullName evidence="2">Endonuclease/exonuclease/phosphatase domain-containing protein</fullName>
    </recommendedName>
</protein>
<accession>A0A016QV86</accession>
<dbReference type="Gene3D" id="3.60.10.10">
    <property type="entry name" value="Endonuclease/exonuclease/phosphatase"/>
    <property type="match status" value="1"/>
</dbReference>
<reference evidence="3 4" key="1">
    <citation type="submission" date="2014-03" db="EMBL/GenBank/DDBJ databases">
        <title>Draft genome sequence of Deinococcus phoenicis 1P10ME.</title>
        <authorList>
            <person name="Stepanov V.G."/>
            <person name="Vaishampayan P."/>
            <person name="Venkateswaran K."/>
            <person name="Fox G.E."/>
        </authorList>
    </citation>
    <scope>NUCLEOTIDE SEQUENCE [LARGE SCALE GENOMIC DNA]</scope>
    <source>
        <strain evidence="3 4">1P10ME</strain>
    </source>
</reference>
<evidence type="ECO:0000259" key="2">
    <source>
        <dbReference type="Pfam" id="PF03372"/>
    </source>
</evidence>
<keyword evidence="1" id="KW-0812">Transmembrane</keyword>
<dbReference type="OrthoDB" id="65091at2"/>
<feature type="transmembrane region" description="Helical" evidence="1">
    <location>
        <begin position="38"/>
        <end position="55"/>
    </location>
</feature>
<comment type="caution">
    <text evidence="3">The sequence shown here is derived from an EMBL/GenBank/DDBJ whole genome shotgun (WGS) entry which is preliminary data.</text>
</comment>
<dbReference type="AlphaFoldDB" id="A0A016QV86"/>
<dbReference type="eggNOG" id="COG3021">
    <property type="taxonomic scope" value="Bacteria"/>
</dbReference>
<dbReference type="STRING" id="1476583.DEIPH_ctg002orf0008"/>
<dbReference type="Proteomes" id="UP000020492">
    <property type="component" value="Unassembled WGS sequence"/>
</dbReference>
<gene>
    <name evidence="3" type="ORF">DEIPH_ctg002orf0008</name>
</gene>
<dbReference type="GO" id="GO:0003824">
    <property type="term" value="F:catalytic activity"/>
    <property type="evidence" value="ECO:0007669"/>
    <property type="project" value="InterPro"/>
</dbReference>
<dbReference type="InterPro" id="IPR036691">
    <property type="entry name" value="Endo/exonu/phosph_ase_sf"/>
</dbReference>
<keyword evidence="1" id="KW-1133">Transmembrane helix</keyword>
<feature type="transmembrane region" description="Helical" evidence="1">
    <location>
        <begin position="62"/>
        <end position="82"/>
    </location>
</feature>
<keyword evidence="4" id="KW-1185">Reference proteome</keyword>